<evidence type="ECO:0000256" key="3">
    <source>
        <dbReference type="ARBA" id="ARBA00012584"/>
    </source>
</evidence>
<evidence type="ECO:0000256" key="2">
    <source>
        <dbReference type="ARBA" id="ARBA00007663"/>
    </source>
</evidence>
<keyword evidence="10 13" id="KW-0067">ATP-binding</keyword>
<evidence type="ECO:0000256" key="1">
    <source>
        <dbReference type="ARBA" id="ARBA00004496"/>
    </source>
</evidence>
<keyword evidence="6 13" id="KW-0808">Transferase</keyword>
<dbReference type="InterPro" id="IPR006070">
    <property type="entry name" value="Sua5-like_dom"/>
</dbReference>
<dbReference type="EC" id="2.7.7.87" evidence="3 13"/>
<reference evidence="15 16" key="1">
    <citation type="submission" date="2024-02" db="EMBL/GenBank/DDBJ databases">
        <title>New thermophilic sulfur-oxidizing bacteria from a hot springs of the Uzon caldera (Kamchatka, Russia).</title>
        <authorList>
            <person name="Dukat A.M."/>
            <person name="Elcheninov A.G."/>
            <person name="Frolov E.N."/>
        </authorList>
    </citation>
    <scope>NUCLEOTIDE SEQUENCE [LARGE SCALE GENOMIC DNA]</scope>
    <source>
        <strain evidence="15 16">AK1</strain>
    </source>
</reference>
<evidence type="ECO:0000256" key="4">
    <source>
        <dbReference type="ARBA" id="ARBA00015492"/>
    </source>
</evidence>
<dbReference type="SUPFAM" id="SSF55821">
    <property type="entry name" value="YrdC/RibB"/>
    <property type="match status" value="1"/>
</dbReference>
<keyword evidence="16" id="KW-1185">Reference proteome</keyword>
<keyword evidence="9 13" id="KW-0547">Nucleotide-binding</keyword>
<name>A0ABV0EGI2_9BURK</name>
<evidence type="ECO:0000256" key="9">
    <source>
        <dbReference type="ARBA" id="ARBA00022741"/>
    </source>
</evidence>
<dbReference type="PROSITE" id="PS51163">
    <property type="entry name" value="YRDC"/>
    <property type="match status" value="1"/>
</dbReference>
<evidence type="ECO:0000256" key="10">
    <source>
        <dbReference type="ARBA" id="ARBA00022840"/>
    </source>
</evidence>
<comment type="subcellular location">
    <subcellularLocation>
        <location evidence="1 13">Cytoplasm</location>
    </subcellularLocation>
</comment>
<dbReference type="InterPro" id="IPR010923">
    <property type="entry name" value="T(6)A37_SUA5"/>
</dbReference>
<dbReference type="PANTHER" id="PTHR17490:SF16">
    <property type="entry name" value="THREONYLCARBAMOYL-AMP SYNTHASE"/>
    <property type="match status" value="1"/>
</dbReference>
<gene>
    <name evidence="15" type="ORF">V6E02_11185</name>
</gene>
<evidence type="ECO:0000256" key="8">
    <source>
        <dbReference type="ARBA" id="ARBA00022695"/>
    </source>
</evidence>
<dbReference type="RefSeq" id="WP_347308887.1">
    <property type="nucleotide sequence ID" value="NZ_JBAJEX010000010.1"/>
</dbReference>
<evidence type="ECO:0000256" key="7">
    <source>
        <dbReference type="ARBA" id="ARBA00022694"/>
    </source>
</evidence>
<evidence type="ECO:0000256" key="13">
    <source>
        <dbReference type="PIRNR" id="PIRNR004930"/>
    </source>
</evidence>
<evidence type="ECO:0000256" key="12">
    <source>
        <dbReference type="ARBA" id="ARBA00048366"/>
    </source>
</evidence>
<dbReference type="NCBIfam" id="TIGR00057">
    <property type="entry name" value="L-threonylcarbamoyladenylate synthase"/>
    <property type="match status" value="1"/>
</dbReference>
<evidence type="ECO:0000256" key="11">
    <source>
        <dbReference type="ARBA" id="ARBA00029774"/>
    </source>
</evidence>
<dbReference type="InterPro" id="IPR050156">
    <property type="entry name" value="TC-AMP_synthase_SUA5"/>
</dbReference>
<dbReference type="Pfam" id="PF01300">
    <property type="entry name" value="Sua5_yciO_yrdC"/>
    <property type="match status" value="1"/>
</dbReference>
<evidence type="ECO:0000313" key="15">
    <source>
        <dbReference type="EMBL" id="MEO1767776.1"/>
    </source>
</evidence>
<dbReference type="Gene3D" id="3.90.870.10">
    <property type="entry name" value="DHBP synthase"/>
    <property type="match status" value="1"/>
</dbReference>
<keyword evidence="5 13" id="KW-0963">Cytoplasm</keyword>
<dbReference type="InterPro" id="IPR005145">
    <property type="entry name" value="Sua5_C"/>
</dbReference>
<sequence length="322" mass="34441">MPRISTDLDRAVALLRAGGVVAIPTETVYGLAADARNPAAVRRVFAIKGRPADHPLIVHIAAAEAMPEWARDIPEAAWRLARHFWPGPLTLILQRAPGVPDEVTGGQNTVGLRVPDHPLTLELLRRFGGGLAAPSANRFGRISPTRPEHVVAELDEAIDLILDGGPCSVGVESTIVDLTGRRPTVLRPGRVSLEALEHVLGEPVALSTGEDGVRAPGTLAAHYAPATPVLLLPLERLWEEAARRVAAGERVGVLTYGLPRTCPGVFVLRLPGQPAAYARELYAALRAMDEAGYACILVETVPETSEWLAVANRLKRAATAHR</sequence>
<organism evidence="15 16">
    <name type="scientific">Thiobacter aerophilum</name>
    <dbReference type="NCBI Taxonomy" id="3121275"/>
    <lineage>
        <taxon>Bacteria</taxon>
        <taxon>Pseudomonadati</taxon>
        <taxon>Pseudomonadota</taxon>
        <taxon>Betaproteobacteria</taxon>
        <taxon>Burkholderiales</taxon>
        <taxon>Thiobacteraceae</taxon>
        <taxon>Thiobacter</taxon>
    </lineage>
</organism>
<dbReference type="Pfam" id="PF03481">
    <property type="entry name" value="Sua5_C"/>
    <property type="match status" value="1"/>
</dbReference>
<dbReference type="InterPro" id="IPR017945">
    <property type="entry name" value="DHBP_synth_RibB-like_a/b_dom"/>
</dbReference>
<comment type="catalytic activity">
    <reaction evidence="12 13">
        <text>L-threonine + hydrogencarbonate + ATP = L-threonylcarbamoyladenylate + diphosphate + H2O</text>
        <dbReference type="Rhea" id="RHEA:36407"/>
        <dbReference type="ChEBI" id="CHEBI:15377"/>
        <dbReference type="ChEBI" id="CHEBI:17544"/>
        <dbReference type="ChEBI" id="CHEBI:30616"/>
        <dbReference type="ChEBI" id="CHEBI:33019"/>
        <dbReference type="ChEBI" id="CHEBI:57926"/>
        <dbReference type="ChEBI" id="CHEBI:73682"/>
        <dbReference type="EC" id="2.7.7.87"/>
    </reaction>
</comment>
<feature type="domain" description="YrdC-like" evidence="14">
    <location>
        <begin position="5"/>
        <end position="191"/>
    </location>
</feature>
<protein>
    <recommendedName>
        <fullName evidence="4 13">Threonylcarbamoyl-AMP synthase</fullName>
        <shortName evidence="13">TC-AMP synthase</shortName>
        <ecNumber evidence="3 13">2.7.7.87</ecNumber>
    </recommendedName>
    <alternativeName>
        <fullName evidence="11 13">L-threonylcarbamoyladenylate synthase</fullName>
    </alternativeName>
</protein>
<dbReference type="InterPro" id="IPR038385">
    <property type="entry name" value="Sua5/YwlC_C"/>
</dbReference>
<evidence type="ECO:0000256" key="5">
    <source>
        <dbReference type="ARBA" id="ARBA00022490"/>
    </source>
</evidence>
<evidence type="ECO:0000256" key="6">
    <source>
        <dbReference type="ARBA" id="ARBA00022679"/>
    </source>
</evidence>
<accession>A0ABV0EGI2</accession>
<keyword evidence="7 13" id="KW-0819">tRNA processing</keyword>
<keyword evidence="8 13" id="KW-0548">Nucleotidyltransferase</keyword>
<dbReference type="EMBL" id="JBAJEX010000010">
    <property type="protein sequence ID" value="MEO1767776.1"/>
    <property type="molecule type" value="Genomic_DNA"/>
</dbReference>
<comment type="caution">
    <text evidence="15">The sequence shown here is derived from an EMBL/GenBank/DDBJ whole genome shotgun (WGS) entry which is preliminary data.</text>
</comment>
<proteinExistence type="inferred from homology"/>
<dbReference type="PANTHER" id="PTHR17490">
    <property type="entry name" value="SUA5"/>
    <property type="match status" value="1"/>
</dbReference>
<dbReference type="GO" id="GO:0061710">
    <property type="term" value="F:L-threonylcarbamoyladenylate synthase"/>
    <property type="evidence" value="ECO:0007669"/>
    <property type="project" value="UniProtKB-EC"/>
</dbReference>
<dbReference type="PIRSF" id="PIRSF004930">
    <property type="entry name" value="Tln_factor_SUA5"/>
    <property type="match status" value="1"/>
</dbReference>
<comment type="function">
    <text evidence="13">Required for the formation of a threonylcarbamoyl group on adenosine at position 37 (t(6)A37) in tRNAs that read codons beginning with adenine.</text>
</comment>
<evidence type="ECO:0000313" key="16">
    <source>
        <dbReference type="Proteomes" id="UP001482231"/>
    </source>
</evidence>
<dbReference type="Gene3D" id="3.40.50.11030">
    <property type="entry name" value="Threonylcarbamoyl-AMP synthase, C-terminal domain"/>
    <property type="match status" value="1"/>
</dbReference>
<evidence type="ECO:0000259" key="14">
    <source>
        <dbReference type="PROSITE" id="PS51163"/>
    </source>
</evidence>
<dbReference type="Proteomes" id="UP001482231">
    <property type="component" value="Unassembled WGS sequence"/>
</dbReference>
<comment type="similarity">
    <text evidence="2 13">Belongs to the SUA5 family.</text>
</comment>